<proteinExistence type="predicted"/>
<dbReference type="Proteomes" id="UP000297299">
    <property type="component" value="Unassembled WGS sequence"/>
</dbReference>
<evidence type="ECO:0000313" key="3">
    <source>
        <dbReference type="Proteomes" id="UP000297299"/>
    </source>
</evidence>
<dbReference type="EMBL" id="PHWZ01000128">
    <property type="protein sequence ID" value="TEY67256.1"/>
    <property type="molecule type" value="Genomic_DNA"/>
</dbReference>
<gene>
    <name evidence="2" type="ORF">BOTCAL_0128g00160</name>
</gene>
<evidence type="ECO:0000313" key="2">
    <source>
        <dbReference type="EMBL" id="TEY67256.1"/>
    </source>
</evidence>
<dbReference type="AlphaFoldDB" id="A0A4Y8D429"/>
<keyword evidence="3" id="KW-1185">Reference proteome</keyword>
<evidence type="ECO:0000256" key="1">
    <source>
        <dbReference type="SAM" id="MobiDB-lite"/>
    </source>
</evidence>
<accession>A0A4Y8D429</accession>
<feature type="region of interest" description="Disordered" evidence="1">
    <location>
        <begin position="365"/>
        <end position="388"/>
    </location>
</feature>
<reference evidence="2 3" key="1">
    <citation type="submission" date="2017-11" db="EMBL/GenBank/DDBJ databases">
        <title>Comparative genomics of Botrytis spp.</title>
        <authorList>
            <person name="Valero-Jimenez C.A."/>
            <person name="Tapia P."/>
            <person name="Veloso J."/>
            <person name="Silva-Moreno E."/>
            <person name="Staats M."/>
            <person name="Valdes J.H."/>
            <person name="Van Kan J.A.L."/>
        </authorList>
    </citation>
    <scope>NUCLEOTIDE SEQUENCE [LARGE SCALE GENOMIC DNA]</scope>
    <source>
        <strain evidence="2 3">MUCL2830</strain>
    </source>
</reference>
<protein>
    <submittedName>
        <fullName evidence="2">Uncharacterized protein</fullName>
    </submittedName>
</protein>
<feature type="compositionally biased region" description="Basic residues" evidence="1">
    <location>
        <begin position="376"/>
        <end position="388"/>
    </location>
</feature>
<feature type="compositionally biased region" description="Polar residues" evidence="1">
    <location>
        <begin position="365"/>
        <end position="374"/>
    </location>
</feature>
<dbReference type="STRING" id="38488.A0A4Y8D429"/>
<name>A0A4Y8D429_9HELO</name>
<sequence length="460" mass="52735">MGQKLSKEIHPLPGGRIWAEIIESVLGGQERYFSNNFSAVYVEYSIPVSPTTSIPDVAGNGNPDLIENNDNDNNNNNTMNEISQAEHETSRFKGLGLAQRLRLVEQGRFKTSYDSSVSYDSNTLPPLPSAIPFFNYSTTVDNTVDTTVNPIVSTTVEETIDNTVDNTVDNTMENTVEETVLLPTNEQPSFPYTIYNFYNSGLVISDISGINVEEQYHCIMAIVGEACGKCPKCASGNRVQDLIDTIIDIRFPDLDTAIFRDGILSEFGFDDFWNELILAEPEVRKLHVKYEEWYTKMWEEIEKNDDLPAISKIIEEEFCRSRDFRRILAGKGTKCKWKKMYLLPFVIRLRRIRAKLEERLQTQGKQETQTIETTAKNRKTRDKEKRRKIKDREDKVVAKLLYETHDEANKINSELAIGESARHPAIRNYDFEDAYTGWEHTLVFLPFINIRIFVSFVTNS</sequence>
<dbReference type="OrthoDB" id="3555619at2759"/>
<comment type="caution">
    <text evidence="2">The sequence shown here is derived from an EMBL/GenBank/DDBJ whole genome shotgun (WGS) entry which is preliminary data.</text>
</comment>
<organism evidence="2 3">
    <name type="scientific">Botryotinia calthae</name>
    <dbReference type="NCBI Taxonomy" id="38488"/>
    <lineage>
        <taxon>Eukaryota</taxon>
        <taxon>Fungi</taxon>
        <taxon>Dikarya</taxon>
        <taxon>Ascomycota</taxon>
        <taxon>Pezizomycotina</taxon>
        <taxon>Leotiomycetes</taxon>
        <taxon>Helotiales</taxon>
        <taxon>Sclerotiniaceae</taxon>
        <taxon>Botryotinia</taxon>
    </lineage>
</organism>